<evidence type="ECO:0000256" key="4">
    <source>
        <dbReference type="ARBA" id="ARBA00022827"/>
    </source>
</evidence>
<dbReference type="InterPro" id="IPR009075">
    <property type="entry name" value="AcylCo_DH/oxidase_C"/>
</dbReference>
<dbReference type="PANTHER" id="PTHR43884">
    <property type="entry name" value="ACYL-COA DEHYDROGENASE"/>
    <property type="match status" value="1"/>
</dbReference>
<dbReference type="InterPro" id="IPR009100">
    <property type="entry name" value="AcylCoA_DH/oxidase_NM_dom_sf"/>
</dbReference>
<dbReference type="GO" id="GO:0050660">
    <property type="term" value="F:flavin adenine dinucleotide binding"/>
    <property type="evidence" value="ECO:0007669"/>
    <property type="project" value="InterPro"/>
</dbReference>
<dbReference type="SUPFAM" id="SSF56645">
    <property type="entry name" value="Acyl-CoA dehydrogenase NM domain-like"/>
    <property type="match status" value="1"/>
</dbReference>
<dbReference type="RefSeq" id="WP_051736800.1">
    <property type="nucleotide sequence ID" value="NZ_BAAAUZ010000002.1"/>
</dbReference>
<dbReference type="InterPro" id="IPR013786">
    <property type="entry name" value="AcylCoA_DH/ox_N"/>
</dbReference>
<dbReference type="EMBL" id="BSFQ01000005">
    <property type="protein sequence ID" value="GLL10567.1"/>
    <property type="molecule type" value="Genomic_DNA"/>
</dbReference>
<evidence type="ECO:0000256" key="5">
    <source>
        <dbReference type="ARBA" id="ARBA00023002"/>
    </source>
</evidence>
<accession>A0A9W6L096</accession>
<keyword evidence="3" id="KW-0285">Flavoprotein</keyword>
<evidence type="ECO:0000313" key="8">
    <source>
        <dbReference type="EMBL" id="GLL10567.1"/>
    </source>
</evidence>
<dbReference type="InterPro" id="IPR036250">
    <property type="entry name" value="AcylCo_DH-like_C"/>
</dbReference>
<sequence length="372" mass="38450">MTSQTISDRDALGQTAARIVAEHGSMERIDDVTTDDLGYDAGLWTRFVDLGIPALLVPEEDGGLGQTLAEVATIAAELGRATVPGPFLSSAVTATAALAALAASPQRSALLESLTEGGQIAAWIDSPAVALSHGDDGGLLLKGEAPSVLGADAADVLVVHAGGYVLEVPAAVTERTTTRLSDQTRRVAAVRFDGVSVPAEAVLGDGASADTASRAARLASALALAADAVGGAEQALALTTEYTKSREQFGRTIGSFQAIKHRLADMFVQVQSAKAITAEAAEGWSRRALSDPDPDLEILTVAAATFATSAYVTVAGEAIQLHGGIGFTWEHPCHRFFKRAWLDRALWGGHTASRASFSDLVIARARAGADAP</sequence>
<dbReference type="Gene3D" id="1.10.540.10">
    <property type="entry name" value="Acyl-CoA dehydrogenase/oxidase, N-terminal domain"/>
    <property type="match status" value="1"/>
</dbReference>
<evidence type="ECO:0000256" key="3">
    <source>
        <dbReference type="ARBA" id="ARBA00022630"/>
    </source>
</evidence>
<organism evidence="8 9">
    <name type="scientific">Pseudonocardia halophobica</name>
    <dbReference type="NCBI Taxonomy" id="29401"/>
    <lineage>
        <taxon>Bacteria</taxon>
        <taxon>Bacillati</taxon>
        <taxon>Actinomycetota</taxon>
        <taxon>Actinomycetes</taxon>
        <taxon>Pseudonocardiales</taxon>
        <taxon>Pseudonocardiaceae</taxon>
        <taxon>Pseudonocardia</taxon>
    </lineage>
</organism>
<keyword evidence="9" id="KW-1185">Reference proteome</keyword>
<dbReference type="PANTHER" id="PTHR43884:SF20">
    <property type="entry name" value="ACYL-COA DEHYDROGENASE FADE28"/>
    <property type="match status" value="1"/>
</dbReference>
<dbReference type="GO" id="GO:0003995">
    <property type="term" value="F:acyl-CoA dehydrogenase activity"/>
    <property type="evidence" value="ECO:0007669"/>
    <property type="project" value="TreeGrafter"/>
</dbReference>
<dbReference type="AlphaFoldDB" id="A0A9W6L096"/>
<dbReference type="Pfam" id="PF00441">
    <property type="entry name" value="Acyl-CoA_dh_1"/>
    <property type="match status" value="1"/>
</dbReference>
<feature type="domain" description="Acyl-CoA dehydrogenase/oxidase C-terminal" evidence="6">
    <location>
        <begin position="222"/>
        <end position="346"/>
    </location>
</feature>
<feature type="domain" description="Acyl-CoA dehydrogenase/oxidase N-terminal" evidence="7">
    <location>
        <begin position="10"/>
        <end position="117"/>
    </location>
</feature>
<dbReference type="Pfam" id="PF02771">
    <property type="entry name" value="Acyl-CoA_dh_N"/>
    <property type="match status" value="1"/>
</dbReference>
<reference evidence="8" key="2">
    <citation type="submission" date="2023-01" db="EMBL/GenBank/DDBJ databases">
        <authorList>
            <person name="Sun Q."/>
            <person name="Evtushenko L."/>
        </authorList>
    </citation>
    <scope>NUCLEOTIDE SEQUENCE</scope>
    <source>
        <strain evidence="8">VKM Ac-1069</strain>
    </source>
</reference>
<gene>
    <name evidence="8" type="ORF">GCM10017577_17070</name>
</gene>
<evidence type="ECO:0000259" key="7">
    <source>
        <dbReference type="Pfam" id="PF02771"/>
    </source>
</evidence>
<dbReference type="Gene3D" id="1.20.140.10">
    <property type="entry name" value="Butyryl-CoA Dehydrogenase, subunit A, domain 3"/>
    <property type="match status" value="1"/>
</dbReference>
<keyword evidence="5" id="KW-0560">Oxidoreductase</keyword>
<evidence type="ECO:0000259" key="6">
    <source>
        <dbReference type="Pfam" id="PF00441"/>
    </source>
</evidence>
<reference evidence="8" key="1">
    <citation type="journal article" date="2014" name="Int. J. Syst. Evol. Microbiol.">
        <title>Complete genome sequence of Corynebacterium casei LMG S-19264T (=DSM 44701T), isolated from a smear-ripened cheese.</title>
        <authorList>
            <consortium name="US DOE Joint Genome Institute (JGI-PGF)"/>
            <person name="Walter F."/>
            <person name="Albersmeier A."/>
            <person name="Kalinowski J."/>
            <person name="Ruckert C."/>
        </authorList>
    </citation>
    <scope>NUCLEOTIDE SEQUENCE</scope>
    <source>
        <strain evidence="8">VKM Ac-1069</strain>
    </source>
</reference>
<keyword evidence="4" id="KW-0274">FAD</keyword>
<evidence type="ECO:0000256" key="1">
    <source>
        <dbReference type="ARBA" id="ARBA00001974"/>
    </source>
</evidence>
<comment type="cofactor">
    <cofactor evidence="1">
        <name>FAD</name>
        <dbReference type="ChEBI" id="CHEBI:57692"/>
    </cofactor>
</comment>
<dbReference type="SUPFAM" id="SSF47203">
    <property type="entry name" value="Acyl-CoA dehydrogenase C-terminal domain-like"/>
    <property type="match status" value="1"/>
</dbReference>
<comment type="similarity">
    <text evidence="2">Belongs to the acyl-CoA dehydrogenase family.</text>
</comment>
<dbReference type="InterPro" id="IPR037069">
    <property type="entry name" value="AcylCoA_DH/ox_N_sf"/>
</dbReference>
<evidence type="ECO:0000313" key="9">
    <source>
        <dbReference type="Proteomes" id="UP001143463"/>
    </source>
</evidence>
<name>A0A9W6L096_9PSEU</name>
<evidence type="ECO:0000256" key="2">
    <source>
        <dbReference type="ARBA" id="ARBA00009347"/>
    </source>
</evidence>
<protein>
    <submittedName>
        <fullName evidence="8">Acyl-CoA dehydrogenase</fullName>
    </submittedName>
</protein>
<proteinExistence type="inferred from homology"/>
<dbReference type="Proteomes" id="UP001143463">
    <property type="component" value="Unassembled WGS sequence"/>
</dbReference>
<comment type="caution">
    <text evidence="8">The sequence shown here is derived from an EMBL/GenBank/DDBJ whole genome shotgun (WGS) entry which is preliminary data.</text>
</comment>